<reference evidence="7 8" key="1">
    <citation type="submission" date="2016-02" db="EMBL/GenBank/DDBJ databases">
        <title>Genome sequence of Moorella mulderi DSM 14980.</title>
        <authorList>
            <person name="Poehlein A."/>
            <person name="Daniel R."/>
        </authorList>
    </citation>
    <scope>NUCLEOTIDE SEQUENCE [LARGE SCALE GENOMIC DNA]</scope>
    <source>
        <strain evidence="7 8">DSM 14980</strain>
    </source>
</reference>
<evidence type="ECO:0000256" key="4">
    <source>
        <dbReference type="RuleBase" id="RU003456"/>
    </source>
</evidence>
<dbReference type="InterPro" id="IPR001268">
    <property type="entry name" value="NADH_UbQ_OxRdtase_30kDa_su"/>
</dbReference>
<dbReference type="GO" id="GO:0008137">
    <property type="term" value="F:NADH dehydrogenase (ubiquinone) activity"/>
    <property type="evidence" value="ECO:0007669"/>
    <property type="project" value="InterPro"/>
</dbReference>
<comment type="subcellular location">
    <subcellularLocation>
        <location evidence="3">Cell membrane</location>
        <topology evidence="3">Peripheral membrane protein</topology>
        <orientation evidence="3">Cytoplasmic side</orientation>
    </subcellularLocation>
</comment>
<dbReference type="GO" id="GO:0005886">
    <property type="term" value="C:plasma membrane"/>
    <property type="evidence" value="ECO:0007669"/>
    <property type="project" value="UniProtKB-SubCell"/>
</dbReference>
<keyword evidence="8" id="KW-1185">Reference proteome</keyword>
<dbReference type="NCBIfam" id="TIGR01961">
    <property type="entry name" value="NuoC_fam"/>
    <property type="match status" value="1"/>
</dbReference>
<dbReference type="InterPro" id="IPR037232">
    <property type="entry name" value="NADH_quin_OxRdtase_su_C/D-like"/>
</dbReference>
<comment type="subunit">
    <text evidence="3">NDH-1 is composed of 14 different subunits. Subunits NuoB, C, D, E, F, and G constitute the peripheral sector of the complex.</text>
</comment>
<keyword evidence="3" id="KW-0472">Membrane</keyword>
<dbReference type="Gene3D" id="3.30.460.80">
    <property type="entry name" value="NADH:ubiquinone oxidoreductase, 30kDa subunit"/>
    <property type="match status" value="1"/>
</dbReference>
<evidence type="ECO:0000256" key="2">
    <source>
        <dbReference type="ARBA" id="ARBA00022448"/>
    </source>
</evidence>
<dbReference type="AlphaFoldDB" id="A0A151AWP7"/>
<dbReference type="Proteomes" id="UP000075670">
    <property type="component" value="Unassembled WGS sequence"/>
</dbReference>
<dbReference type="GO" id="GO:0048038">
    <property type="term" value="F:quinone binding"/>
    <property type="evidence" value="ECO:0007669"/>
    <property type="project" value="UniProtKB-KW"/>
</dbReference>
<accession>A0A151AWP7</accession>
<dbReference type="GO" id="GO:0050136">
    <property type="term" value="F:NADH dehydrogenase (quinone) (non-electrogenic) activity"/>
    <property type="evidence" value="ECO:0007669"/>
    <property type="project" value="UniProtKB-UniRule"/>
</dbReference>
<keyword evidence="7" id="KW-0560">Oxidoreductase</keyword>
<keyword evidence="2 3" id="KW-0813">Transport</keyword>
<dbReference type="PANTHER" id="PTHR10884">
    <property type="entry name" value="NADH DEHYDROGENASE UBIQUINONE IRON-SULFUR PROTEIN 3"/>
    <property type="match status" value="1"/>
</dbReference>
<name>A0A151AWP7_9FIRM</name>
<protein>
    <recommendedName>
        <fullName evidence="3">NADH-quinone oxidoreductase subunit C</fullName>
        <ecNumber evidence="3">7.1.1.-</ecNumber>
    </recommendedName>
    <alternativeName>
        <fullName evidence="3">NADH dehydrogenase I subunit C</fullName>
    </alternativeName>
    <alternativeName>
        <fullName evidence="3">NDH-1 subunit C</fullName>
    </alternativeName>
</protein>
<dbReference type="OrthoDB" id="9803286at2"/>
<evidence type="ECO:0000256" key="1">
    <source>
        <dbReference type="ARBA" id="ARBA00007569"/>
    </source>
</evidence>
<dbReference type="PATRIC" id="fig|1122241.3.peg.1749"/>
<keyword evidence="3 4" id="KW-1278">Translocase</keyword>
<dbReference type="InterPro" id="IPR020396">
    <property type="entry name" value="NADH_UbQ_OxRdtase_CS"/>
</dbReference>
<dbReference type="SUPFAM" id="SSF143243">
    <property type="entry name" value="Nqo5-like"/>
    <property type="match status" value="1"/>
</dbReference>
<sequence length="149" mass="17072">MNGLIEELQRLFPGIQGEEGGDMPALVVPADQLLAVMKELKERHDFNFLADLTAVDFRDEKRIEMVYHLLAVPEARELRVKVNLNRQHPEVSSLTAIWPAADVQEREVYDLMGVIFQGHPNLKRILCPDDFTGHPLRKDFQLNAEEGRE</sequence>
<organism evidence="7 8">
    <name type="scientific">Moorella mulderi DSM 14980</name>
    <dbReference type="NCBI Taxonomy" id="1122241"/>
    <lineage>
        <taxon>Bacteria</taxon>
        <taxon>Bacillati</taxon>
        <taxon>Bacillota</taxon>
        <taxon>Clostridia</taxon>
        <taxon>Neomoorellales</taxon>
        <taxon>Neomoorellaceae</taxon>
        <taxon>Neomoorella</taxon>
    </lineage>
</organism>
<evidence type="ECO:0000259" key="6">
    <source>
        <dbReference type="Pfam" id="PF00329"/>
    </source>
</evidence>
<keyword evidence="3 5" id="KW-0874">Quinone</keyword>
<dbReference type="InterPro" id="IPR010218">
    <property type="entry name" value="NADH_DH_suC"/>
</dbReference>
<proteinExistence type="inferred from homology"/>
<evidence type="ECO:0000313" key="7">
    <source>
        <dbReference type="EMBL" id="KYH32084.1"/>
    </source>
</evidence>
<dbReference type="Pfam" id="PF00329">
    <property type="entry name" value="Complex1_30kDa"/>
    <property type="match status" value="1"/>
</dbReference>
<dbReference type="EC" id="7.1.1.-" evidence="3"/>
<evidence type="ECO:0000256" key="5">
    <source>
        <dbReference type="RuleBase" id="RU003582"/>
    </source>
</evidence>
<keyword evidence="3 4" id="KW-0520">NAD</keyword>
<gene>
    <name evidence="7" type="primary">ndhJ</name>
    <name evidence="3" type="synonym">nuoC</name>
    <name evidence="7" type="ORF">MOMUL_16590</name>
</gene>
<dbReference type="EMBL" id="LTBC01000005">
    <property type="protein sequence ID" value="KYH32084.1"/>
    <property type="molecule type" value="Genomic_DNA"/>
</dbReference>
<comment type="function">
    <text evidence="3">NDH-1 shuttles electrons from NADH, via FMN and iron-sulfur (Fe-S) centers, to quinones in the respiratory chain. The immediate electron acceptor for the enzyme in this species is believed to be a menaquinone. Couples the redox reaction to proton translocation (for every two electrons transferred, four hydrogen ions are translocated across the cytoplasmic membrane), and thus conserves the redox energy in a proton gradient.</text>
</comment>
<comment type="similarity">
    <text evidence="1 3 4">Belongs to the complex I 30 kDa subunit family.</text>
</comment>
<comment type="catalytic activity">
    <reaction evidence="3 5">
        <text>a quinone + NADH + 5 H(+)(in) = a quinol + NAD(+) + 4 H(+)(out)</text>
        <dbReference type="Rhea" id="RHEA:57888"/>
        <dbReference type="ChEBI" id="CHEBI:15378"/>
        <dbReference type="ChEBI" id="CHEBI:24646"/>
        <dbReference type="ChEBI" id="CHEBI:57540"/>
        <dbReference type="ChEBI" id="CHEBI:57945"/>
        <dbReference type="ChEBI" id="CHEBI:132124"/>
    </reaction>
</comment>
<evidence type="ECO:0000256" key="3">
    <source>
        <dbReference type="HAMAP-Rule" id="MF_01357"/>
    </source>
</evidence>
<keyword evidence="3" id="KW-1003">Cell membrane</keyword>
<feature type="domain" description="NADH:ubiquinone oxidoreductase 30kDa subunit" evidence="6">
    <location>
        <begin position="27"/>
        <end position="145"/>
    </location>
</feature>
<dbReference type="PANTHER" id="PTHR10884:SF14">
    <property type="entry name" value="NADH DEHYDROGENASE [UBIQUINONE] IRON-SULFUR PROTEIN 3, MITOCHONDRIAL"/>
    <property type="match status" value="1"/>
</dbReference>
<evidence type="ECO:0000313" key="8">
    <source>
        <dbReference type="Proteomes" id="UP000075670"/>
    </source>
</evidence>
<dbReference type="HAMAP" id="MF_01357">
    <property type="entry name" value="NDH1_NuoC"/>
    <property type="match status" value="1"/>
</dbReference>
<dbReference type="PROSITE" id="PS00542">
    <property type="entry name" value="COMPLEX1_30K"/>
    <property type="match status" value="1"/>
</dbReference>
<comment type="caution">
    <text evidence="7">The sequence shown here is derived from an EMBL/GenBank/DDBJ whole genome shotgun (WGS) entry which is preliminary data.</text>
</comment>
<dbReference type="RefSeq" id="WP_062283861.1">
    <property type="nucleotide sequence ID" value="NZ_LTBC01000005.1"/>
</dbReference>